<dbReference type="EMBL" id="HBUF01344012">
    <property type="protein sequence ID" value="CAG6707275.1"/>
    <property type="molecule type" value="Transcribed_RNA"/>
</dbReference>
<dbReference type="SUPFAM" id="SSF103473">
    <property type="entry name" value="MFS general substrate transporter"/>
    <property type="match status" value="1"/>
</dbReference>
<dbReference type="InterPro" id="IPR005829">
    <property type="entry name" value="Sugar_transporter_CS"/>
</dbReference>
<feature type="transmembrane region" description="Helical" evidence="6">
    <location>
        <begin position="447"/>
        <end position="473"/>
    </location>
</feature>
<dbReference type="PROSITE" id="PS00216">
    <property type="entry name" value="SUGAR_TRANSPORT_1"/>
    <property type="match status" value="1"/>
</dbReference>
<dbReference type="EMBL" id="HBUF01344013">
    <property type="protein sequence ID" value="CAG6707276.1"/>
    <property type="molecule type" value="Transcribed_RNA"/>
</dbReference>
<dbReference type="InterPro" id="IPR050549">
    <property type="entry name" value="MFS_Trehalose_Transporter"/>
</dbReference>
<evidence type="ECO:0000256" key="4">
    <source>
        <dbReference type="ARBA" id="ARBA00023136"/>
    </source>
</evidence>
<dbReference type="PROSITE" id="PS50850">
    <property type="entry name" value="MFS"/>
    <property type="match status" value="1"/>
</dbReference>
<evidence type="ECO:0000259" key="7">
    <source>
        <dbReference type="PROSITE" id="PS50850"/>
    </source>
</evidence>
<evidence type="ECO:0000256" key="6">
    <source>
        <dbReference type="SAM" id="Phobius"/>
    </source>
</evidence>
<evidence type="ECO:0000313" key="8">
    <source>
        <dbReference type="EMBL" id="CAG6707275.1"/>
    </source>
</evidence>
<organism evidence="8">
    <name type="scientific">Cacopsylla melanoneura</name>
    <dbReference type="NCBI Taxonomy" id="428564"/>
    <lineage>
        <taxon>Eukaryota</taxon>
        <taxon>Metazoa</taxon>
        <taxon>Ecdysozoa</taxon>
        <taxon>Arthropoda</taxon>
        <taxon>Hexapoda</taxon>
        <taxon>Insecta</taxon>
        <taxon>Pterygota</taxon>
        <taxon>Neoptera</taxon>
        <taxon>Paraneoptera</taxon>
        <taxon>Hemiptera</taxon>
        <taxon>Sternorrhyncha</taxon>
        <taxon>Psylloidea</taxon>
        <taxon>Psyllidae</taxon>
        <taxon>Psyllinae</taxon>
        <taxon>Cacopsylla</taxon>
    </lineage>
</organism>
<protein>
    <submittedName>
        <fullName evidence="8">Facilitated trehalose transporter Tret1-2 homolog</fullName>
    </submittedName>
</protein>
<feature type="transmembrane region" description="Helical" evidence="6">
    <location>
        <begin position="337"/>
        <end position="359"/>
    </location>
</feature>
<comment type="subcellular location">
    <subcellularLocation>
        <location evidence="1">Membrane</location>
        <topology evidence="1">Multi-pass membrane protein</topology>
    </subcellularLocation>
</comment>
<dbReference type="AlphaFoldDB" id="A0A8D8UHL2"/>
<dbReference type="EMBL" id="HBUF01670415">
    <property type="protein sequence ID" value="CAG6790380.1"/>
    <property type="molecule type" value="Transcribed_RNA"/>
</dbReference>
<feature type="domain" description="Major facilitator superfamily (MFS) profile" evidence="7">
    <location>
        <begin position="80"/>
        <end position="540"/>
    </location>
</feature>
<name>A0A8D8UHL2_9HEMI</name>
<dbReference type="GO" id="GO:0022857">
    <property type="term" value="F:transmembrane transporter activity"/>
    <property type="evidence" value="ECO:0007669"/>
    <property type="project" value="InterPro"/>
</dbReference>
<evidence type="ECO:0000256" key="3">
    <source>
        <dbReference type="ARBA" id="ARBA00022989"/>
    </source>
</evidence>
<dbReference type="EMBL" id="HBUF01142968">
    <property type="protein sequence ID" value="CAG6646662.1"/>
    <property type="molecule type" value="Transcribed_RNA"/>
</dbReference>
<evidence type="ECO:0000256" key="5">
    <source>
        <dbReference type="SAM" id="MobiDB-lite"/>
    </source>
</evidence>
<feature type="region of interest" description="Disordered" evidence="5">
    <location>
        <begin position="42"/>
        <end position="61"/>
    </location>
</feature>
<dbReference type="InterPro" id="IPR005828">
    <property type="entry name" value="MFS_sugar_transport-like"/>
</dbReference>
<keyword evidence="3 6" id="KW-1133">Transmembrane helix</keyword>
<keyword evidence="2 6" id="KW-0812">Transmembrane</keyword>
<dbReference type="FunFam" id="1.20.1250.20:FF:000249">
    <property type="entry name" value="facilitated trehalose transporter Tret1"/>
    <property type="match status" value="1"/>
</dbReference>
<dbReference type="EMBL" id="HBUF01142970">
    <property type="protein sequence ID" value="CAG6646664.1"/>
    <property type="molecule type" value="Transcribed_RNA"/>
</dbReference>
<dbReference type="PANTHER" id="PTHR48021:SF7">
    <property type="entry name" value="RH09188P"/>
    <property type="match status" value="1"/>
</dbReference>
<proteinExistence type="predicted"/>
<feature type="transmembrane region" description="Helical" evidence="6">
    <location>
        <begin position="511"/>
        <end position="536"/>
    </location>
</feature>
<feature type="compositionally biased region" description="Low complexity" evidence="5">
    <location>
        <begin position="43"/>
        <end position="61"/>
    </location>
</feature>
<evidence type="ECO:0000256" key="2">
    <source>
        <dbReference type="ARBA" id="ARBA00022692"/>
    </source>
</evidence>
<dbReference type="Pfam" id="PF00083">
    <property type="entry name" value="Sugar_tr"/>
    <property type="match status" value="1"/>
</dbReference>
<reference evidence="8" key="1">
    <citation type="submission" date="2021-05" db="EMBL/GenBank/DDBJ databases">
        <authorList>
            <person name="Alioto T."/>
            <person name="Alioto T."/>
            <person name="Gomez Garrido J."/>
        </authorList>
    </citation>
    <scope>NUCLEOTIDE SEQUENCE</scope>
</reference>
<dbReference type="Gene3D" id="1.20.1250.20">
    <property type="entry name" value="MFS general substrate transporter like domains"/>
    <property type="match status" value="1"/>
</dbReference>
<feature type="transmembrane region" description="Helical" evidence="6">
    <location>
        <begin position="123"/>
        <end position="143"/>
    </location>
</feature>
<feature type="transmembrane region" description="Helical" evidence="6">
    <location>
        <begin position="379"/>
        <end position="399"/>
    </location>
</feature>
<accession>A0A8D8UHL2</accession>
<feature type="transmembrane region" description="Helical" evidence="6">
    <location>
        <begin position="233"/>
        <end position="254"/>
    </location>
</feature>
<keyword evidence="4 6" id="KW-0472">Membrane</keyword>
<evidence type="ECO:0000256" key="1">
    <source>
        <dbReference type="ARBA" id="ARBA00004141"/>
    </source>
</evidence>
<sequence>MVQELNTSHLISNMTNTIILAPGTTTDKKKLTEEELIGRNSLRHLSSSTSSSSGSSISSSGQTHSYLKYLRAKRAFCAQCIMNAALIVLMTGYGMPIGFSGIVSPKLQAENSSLRIDQDTASWIVSVHSIATPVGAILAGPLMDEFGRKATLQFSIVPMVLGWVLISLTPNAMCLIIGRLLAGFAVGMGPAPSQILIGEISEPKLRGFFGSTPSASYALGILLVYGMSSMYDWRIVAALGAFLPVMAFVFLCFLPESPTWYINKNRIEEARASLIWLRGGDREKADEELQSLLMLSKTHNKMQRECPEGAQSLEALSFISLVKKCWRMFCRPEVKRPFSIIITFAILQIMSGSYIIIFYAVELVSAAAGSENQDLTVTIAVMTAFTRFLVSILVSILLFVMGRRTLGIISGIGTAIASLCIVVYLYCKQNNIWLWSTDLEMCHSMCSGVAIACLIMLYVAMNTLGIFSLPMLLMAETLPANVRGIVSGFTVMLVNIFIFGSTKMYPYTKNLFGPIGIFTWFSVVSIAIALYIYLYLPETKDRSLPEIEFYFRTGRNHLWITRDKAMYKRKKKGKCKHIEASNSNTQLT</sequence>
<dbReference type="EMBL" id="HBUF01670412">
    <property type="protein sequence ID" value="CAG6790377.1"/>
    <property type="molecule type" value="Transcribed_RNA"/>
</dbReference>
<dbReference type="PANTHER" id="PTHR48021">
    <property type="match status" value="1"/>
</dbReference>
<feature type="transmembrane region" description="Helical" evidence="6">
    <location>
        <begin position="80"/>
        <end position="103"/>
    </location>
</feature>
<feature type="transmembrane region" description="Helical" evidence="6">
    <location>
        <begin position="406"/>
        <end position="427"/>
    </location>
</feature>
<dbReference type="EMBL" id="HBUF01142971">
    <property type="protein sequence ID" value="CAG6646665.1"/>
    <property type="molecule type" value="Transcribed_RNA"/>
</dbReference>
<dbReference type="GO" id="GO:0016020">
    <property type="term" value="C:membrane"/>
    <property type="evidence" value="ECO:0007669"/>
    <property type="project" value="UniProtKB-SubCell"/>
</dbReference>
<feature type="transmembrane region" description="Helical" evidence="6">
    <location>
        <begin position="485"/>
        <end position="505"/>
    </location>
</feature>
<dbReference type="InterPro" id="IPR020846">
    <property type="entry name" value="MFS_dom"/>
</dbReference>
<dbReference type="EMBL" id="HBUF01670414">
    <property type="protein sequence ID" value="CAG6790379.1"/>
    <property type="molecule type" value="Transcribed_RNA"/>
</dbReference>
<dbReference type="PROSITE" id="PS00217">
    <property type="entry name" value="SUGAR_TRANSPORT_2"/>
    <property type="match status" value="1"/>
</dbReference>
<dbReference type="InterPro" id="IPR036259">
    <property type="entry name" value="MFS_trans_sf"/>
</dbReference>
<dbReference type="EMBL" id="HBUF01670413">
    <property type="protein sequence ID" value="CAG6790378.1"/>
    <property type="molecule type" value="Transcribed_RNA"/>
</dbReference>